<keyword evidence="2" id="KW-1003">Cell membrane</keyword>
<accession>X1HZZ8</accession>
<evidence type="ECO:0000256" key="2">
    <source>
        <dbReference type="ARBA" id="ARBA00022475"/>
    </source>
</evidence>
<dbReference type="InterPro" id="IPR036950">
    <property type="entry name" value="PBP_transglycosylase"/>
</dbReference>
<keyword evidence="5" id="KW-0133">Cell shape</keyword>
<dbReference type="Gene3D" id="1.10.3810.10">
    <property type="entry name" value="Biosynthetic peptidoglycan transglycosylase-like"/>
    <property type="match status" value="1"/>
</dbReference>
<feature type="non-terminal residue" evidence="12">
    <location>
        <position position="125"/>
    </location>
</feature>
<sequence>MVSVFAYFAKDLPNPEQITERRIIESTKIYDRTGKILLYDVHGEEKRTVIPFEEIPQQVKDATLVIEDDNFYHHFGLDWKGILRAAWANFRGQKIAQGGSTITQQFIKNAILTPERTFTRKIKEA</sequence>
<comment type="catalytic activity">
    <reaction evidence="10">
        <text>[GlcNAc-(1-&gt;4)-Mur2Ac(oyl-L-Ala-gamma-D-Glu-L-Lys-D-Ala-D-Ala)](n)-di-trans,octa-cis-undecaprenyl diphosphate + beta-D-GlcNAc-(1-&gt;4)-Mur2Ac(oyl-L-Ala-gamma-D-Glu-L-Lys-D-Ala-D-Ala)-di-trans,octa-cis-undecaprenyl diphosphate = [GlcNAc-(1-&gt;4)-Mur2Ac(oyl-L-Ala-gamma-D-Glu-L-Lys-D-Ala-D-Ala)](n+1)-di-trans,octa-cis-undecaprenyl diphosphate + di-trans,octa-cis-undecaprenyl diphosphate + H(+)</text>
        <dbReference type="Rhea" id="RHEA:23708"/>
        <dbReference type="Rhea" id="RHEA-COMP:9602"/>
        <dbReference type="Rhea" id="RHEA-COMP:9603"/>
        <dbReference type="ChEBI" id="CHEBI:15378"/>
        <dbReference type="ChEBI" id="CHEBI:58405"/>
        <dbReference type="ChEBI" id="CHEBI:60033"/>
        <dbReference type="ChEBI" id="CHEBI:78435"/>
        <dbReference type="EC" id="2.4.99.28"/>
    </reaction>
</comment>
<dbReference type="InterPro" id="IPR023346">
    <property type="entry name" value="Lysozyme-like_dom_sf"/>
</dbReference>
<evidence type="ECO:0000256" key="7">
    <source>
        <dbReference type="ARBA" id="ARBA00023136"/>
    </source>
</evidence>
<keyword evidence="8" id="KW-0961">Cell wall biogenesis/degradation</keyword>
<feature type="domain" description="Glycosyl transferase family 51" evidence="11">
    <location>
        <begin position="41"/>
        <end position="125"/>
    </location>
</feature>
<keyword evidence="4" id="KW-0808">Transferase</keyword>
<dbReference type="GO" id="GO:0009252">
    <property type="term" value="P:peptidoglycan biosynthetic process"/>
    <property type="evidence" value="ECO:0007669"/>
    <property type="project" value="UniProtKB-KW"/>
</dbReference>
<dbReference type="GO" id="GO:0008955">
    <property type="term" value="F:peptidoglycan glycosyltransferase activity"/>
    <property type="evidence" value="ECO:0007669"/>
    <property type="project" value="UniProtKB-EC"/>
</dbReference>
<comment type="subcellular location">
    <subcellularLocation>
        <location evidence="1">Cell membrane</location>
    </subcellularLocation>
</comment>
<dbReference type="SUPFAM" id="SSF53955">
    <property type="entry name" value="Lysozyme-like"/>
    <property type="match status" value="1"/>
</dbReference>
<dbReference type="Pfam" id="PF00912">
    <property type="entry name" value="Transgly"/>
    <property type="match status" value="1"/>
</dbReference>
<evidence type="ECO:0000259" key="11">
    <source>
        <dbReference type="Pfam" id="PF00912"/>
    </source>
</evidence>
<reference evidence="12" key="1">
    <citation type="journal article" date="2014" name="Front. Microbiol.">
        <title>High frequency of phylogenetically diverse reductive dehalogenase-homologous genes in deep subseafloor sedimentary metagenomes.</title>
        <authorList>
            <person name="Kawai M."/>
            <person name="Futagami T."/>
            <person name="Toyoda A."/>
            <person name="Takaki Y."/>
            <person name="Nishi S."/>
            <person name="Hori S."/>
            <person name="Arai W."/>
            <person name="Tsubouchi T."/>
            <person name="Morono Y."/>
            <person name="Uchiyama I."/>
            <person name="Ito T."/>
            <person name="Fujiyama A."/>
            <person name="Inagaki F."/>
            <person name="Takami H."/>
        </authorList>
    </citation>
    <scope>NUCLEOTIDE SEQUENCE</scope>
    <source>
        <strain evidence="12">Expedition CK06-06</strain>
    </source>
</reference>
<dbReference type="AlphaFoldDB" id="X1HZZ8"/>
<protein>
    <recommendedName>
        <fullName evidence="9">peptidoglycan glycosyltransferase</fullName>
        <ecNumber evidence="9">2.4.99.28</ecNumber>
    </recommendedName>
</protein>
<name>X1HZZ8_9ZZZZ</name>
<evidence type="ECO:0000256" key="3">
    <source>
        <dbReference type="ARBA" id="ARBA00022676"/>
    </source>
</evidence>
<evidence type="ECO:0000256" key="8">
    <source>
        <dbReference type="ARBA" id="ARBA00023316"/>
    </source>
</evidence>
<dbReference type="InterPro" id="IPR001264">
    <property type="entry name" value="Glyco_trans_51"/>
</dbReference>
<dbReference type="GO" id="GO:0005886">
    <property type="term" value="C:plasma membrane"/>
    <property type="evidence" value="ECO:0007669"/>
    <property type="project" value="UniProtKB-SubCell"/>
</dbReference>
<gene>
    <name evidence="12" type="ORF">S03H2_34927</name>
</gene>
<dbReference type="PANTHER" id="PTHR32282">
    <property type="entry name" value="BINDING PROTEIN TRANSPEPTIDASE, PUTATIVE-RELATED"/>
    <property type="match status" value="1"/>
</dbReference>
<evidence type="ECO:0000256" key="4">
    <source>
        <dbReference type="ARBA" id="ARBA00022679"/>
    </source>
</evidence>
<keyword evidence="6" id="KW-0573">Peptidoglycan synthesis</keyword>
<evidence type="ECO:0000256" key="5">
    <source>
        <dbReference type="ARBA" id="ARBA00022960"/>
    </source>
</evidence>
<keyword evidence="7" id="KW-0472">Membrane</keyword>
<dbReference type="GO" id="GO:0030288">
    <property type="term" value="C:outer membrane-bounded periplasmic space"/>
    <property type="evidence" value="ECO:0007669"/>
    <property type="project" value="TreeGrafter"/>
</dbReference>
<dbReference type="EC" id="2.4.99.28" evidence="9"/>
<dbReference type="GO" id="GO:0071555">
    <property type="term" value="P:cell wall organization"/>
    <property type="evidence" value="ECO:0007669"/>
    <property type="project" value="UniProtKB-KW"/>
</dbReference>
<evidence type="ECO:0000256" key="10">
    <source>
        <dbReference type="ARBA" id="ARBA00049902"/>
    </source>
</evidence>
<organism evidence="12">
    <name type="scientific">marine sediment metagenome</name>
    <dbReference type="NCBI Taxonomy" id="412755"/>
    <lineage>
        <taxon>unclassified sequences</taxon>
        <taxon>metagenomes</taxon>
        <taxon>ecological metagenomes</taxon>
    </lineage>
</organism>
<evidence type="ECO:0000256" key="9">
    <source>
        <dbReference type="ARBA" id="ARBA00044770"/>
    </source>
</evidence>
<dbReference type="EMBL" id="BARU01021333">
    <property type="protein sequence ID" value="GAH59414.1"/>
    <property type="molecule type" value="Genomic_DNA"/>
</dbReference>
<keyword evidence="3" id="KW-0328">Glycosyltransferase</keyword>
<dbReference type="PANTHER" id="PTHR32282:SF11">
    <property type="entry name" value="PENICILLIN-BINDING PROTEIN 1B"/>
    <property type="match status" value="1"/>
</dbReference>
<dbReference type="InterPro" id="IPR050396">
    <property type="entry name" value="Glycosyltr_51/Transpeptidase"/>
</dbReference>
<proteinExistence type="predicted"/>
<comment type="caution">
    <text evidence="12">The sequence shown here is derived from an EMBL/GenBank/DDBJ whole genome shotgun (WGS) entry which is preliminary data.</text>
</comment>
<dbReference type="GO" id="GO:0008360">
    <property type="term" value="P:regulation of cell shape"/>
    <property type="evidence" value="ECO:0007669"/>
    <property type="project" value="UniProtKB-KW"/>
</dbReference>
<evidence type="ECO:0000256" key="6">
    <source>
        <dbReference type="ARBA" id="ARBA00022984"/>
    </source>
</evidence>
<evidence type="ECO:0000313" key="12">
    <source>
        <dbReference type="EMBL" id="GAH59414.1"/>
    </source>
</evidence>
<evidence type="ECO:0000256" key="1">
    <source>
        <dbReference type="ARBA" id="ARBA00004236"/>
    </source>
</evidence>